<dbReference type="Pfam" id="PF13692">
    <property type="entry name" value="Glyco_trans_1_4"/>
    <property type="match status" value="1"/>
</dbReference>
<organism evidence="5 6">
    <name type="scientific">Agromyces tardus</name>
    <dbReference type="NCBI Taxonomy" id="2583849"/>
    <lineage>
        <taxon>Bacteria</taxon>
        <taxon>Bacillati</taxon>
        <taxon>Actinomycetota</taxon>
        <taxon>Actinomycetes</taxon>
        <taxon>Micrococcales</taxon>
        <taxon>Microbacteriaceae</taxon>
        <taxon>Agromyces</taxon>
    </lineage>
</organism>
<dbReference type="GO" id="GO:1901137">
    <property type="term" value="P:carbohydrate derivative biosynthetic process"/>
    <property type="evidence" value="ECO:0007669"/>
    <property type="project" value="UniProtKB-ARBA"/>
</dbReference>
<protein>
    <recommendedName>
        <fullName evidence="1">D-inositol 3-phosphate glycosyltransferase</fullName>
    </recommendedName>
</protein>
<reference evidence="5 6" key="1">
    <citation type="submission" date="2018-10" db="EMBL/GenBank/DDBJ databases">
        <title>Isolation, diversity and antibacterial activity of antinobacteria from the wheat rhizosphere soil.</title>
        <authorList>
            <person name="Sun T."/>
        </authorList>
    </citation>
    <scope>NUCLEOTIDE SEQUENCE [LARGE SCALE GENOMIC DNA]</scope>
    <source>
        <strain evidence="5 6">SJ-23</strain>
    </source>
</reference>
<evidence type="ECO:0000256" key="2">
    <source>
        <dbReference type="ARBA" id="ARBA00022676"/>
    </source>
</evidence>
<dbReference type="Gene3D" id="3.40.50.2000">
    <property type="entry name" value="Glycogen Phosphorylase B"/>
    <property type="match status" value="2"/>
</dbReference>
<dbReference type="Proteomes" id="UP000275048">
    <property type="component" value="Unassembled WGS sequence"/>
</dbReference>
<dbReference type="PANTHER" id="PTHR45947:SF3">
    <property type="entry name" value="SULFOQUINOVOSYL TRANSFERASE SQD2"/>
    <property type="match status" value="1"/>
</dbReference>
<name>A0A3M8AAM9_9MICO</name>
<dbReference type="GO" id="GO:0016758">
    <property type="term" value="F:hexosyltransferase activity"/>
    <property type="evidence" value="ECO:0007669"/>
    <property type="project" value="TreeGrafter"/>
</dbReference>
<dbReference type="EMBL" id="RHHB01000021">
    <property type="protein sequence ID" value="RNB48208.1"/>
    <property type="molecule type" value="Genomic_DNA"/>
</dbReference>
<evidence type="ECO:0000313" key="5">
    <source>
        <dbReference type="EMBL" id="RNB48208.1"/>
    </source>
</evidence>
<dbReference type="AlphaFoldDB" id="A0A3M8AAM9"/>
<evidence type="ECO:0000313" key="6">
    <source>
        <dbReference type="Proteomes" id="UP000275048"/>
    </source>
</evidence>
<feature type="domain" description="Glycosyltransferase subfamily 4-like N-terminal" evidence="4">
    <location>
        <begin position="98"/>
        <end position="236"/>
    </location>
</feature>
<keyword evidence="3 5" id="KW-0808">Transferase</keyword>
<evidence type="ECO:0000256" key="3">
    <source>
        <dbReference type="ARBA" id="ARBA00022679"/>
    </source>
</evidence>
<keyword evidence="6" id="KW-1185">Reference proteome</keyword>
<evidence type="ECO:0000259" key="4">
    <source>
        <dbReference type="Pfam" id="PF13439"/>
    </source>
</evidence>
<comment type="caution">
    <text evidence="5">The sequence shown here is derived from an EMBL/GenBank/DDBJ whole genome shotgun (WGS) entry which is preliminary data.</text>
</comment>
<dbReference type="CDD" id="cd03801">
    <property type="entry name" value="GT4_PimA-like"/>
    <property type="match status" value="1"/>
</dbReference>
<keyword evidence="2" id="KW-0328">Glycosyltransferase</keyword>
<dbReference type="InterPro" id="IPR028098">
    <property type="entry name" value="Glyco_trans_4-like_N"/>
</dbReference>
<evidence type="ECO:0000256" key="1">
    <source>
        <dbReference type="ARBA" id="ARBA00021292"/>
    </source>
</evidence>
<dbReference type="OrthoDB" id="3171021at2"/>
<dbReference type="SUPFAM" id="SSF53756">
    <property type="entry name" value="UDP-Glycosyltransferase/glycogen phosphorylase"/>
    <property type="match status" value="1"/>
</dbReference>
<dbReference type="InterPro" id="IPR050194">
    <property type="entry name" value="Glycosyltransferase_grp1"/>
</dbReference>
<dbReference type="Pfam" id="PF13439">
    <property type="entry name" value="Glyco_transf_4"/>
    <property type="match status" value="1"/>
</dbReference>
<sequence length="446" mass="48681">MTKLSNHTTRCSRDRSGWTTLAPGWRPAPSIVERGRAPDRRRCPAARLRRGEYMGREARGGRTPRRVVVLTTWFPSDDRPTQAPFNLRHAEAIGDVAEVRVLHVRFGATGRAADEVYHGVRVRRLPLSARHPLTALATLAAVRRAVRSSDVVHTMAFSSIGVLLAAAPFGRTPWVHTEHWSGVAHPEYVSPRWRRLAWLRGVLRAPARLTAVSRQLADVLVRFSSAERVSVVPCVVENPEPVSAPPASPPLELVSVGGIVEGKQPLVAVRTLRWLADQGVDARLTWVGDGPMRAEMEREAGDLQVADRVRITGFVDPDDVFGYYARARVFFGPTRSETFFAAAAEALSAGRPVVAADVGGFTDYVSEANGVIVDELSPASFGSGILLAAERFEDVPPERIATPIRSRFSRSAIAGSFDAVYRAAEADPAAPYAFRLLAVGRSRRPA</sequence>
<gene>
    <name evidence="5" type="ORF">EDM22_11360</name>
</gene>
<proteinExistence type="predicted"/>
<dbReference type="PANTHER" id="PTHR45947">
    <property type="entry name" value="SULFOQUINOVOSYL TRANSFERASE SQD2"/>
    <property type="match status" value="1"/>
</dbReference>
<accession>A0A3M8AAM9</accession>